<dbReference type="EMBL" id="SRSO01000003">
    <property type="protein sequence ID" value="TGV04184.1"/>
    <property type="molecule type" value="Genomic_DNA"/>
</dbReference>
<keyword evidence="5" id="KW-1185">Reference proteome</keyword>
<dbReference type="PANTHER" id="PTHR42715">
    <property type="entry name" value="BETA-GLUCOSIDASE"/>
    <property type="match status" value="1"/>
</dbReference>
<dbReference type="RefSeq" id="WP_135875473.1">
    <property type="nucleotide sequence ID" value="NZ_SRSO01000003.1"/>
</dbReference>
<dbReference type="PRINTS" id="PR00133">
    <property type="entry name" value="GLHYDRLASE3"/>
</dbReference>
<dbReference type="Pfam" id="PF00933">
    <property type="entry name" value="Glyco_hydro_3"/>
    <property type="match status" value="1"/>
</dbReference>
<dbReference type="Proteomes" id="UP000307602">
    <property type="component" value="Unassembled WGS sequence"/>
</dbReference>
<protein>
    <submittedName>
        <fullName evidence="4">Beta-glucosidase</fullName>
    </submittedName>
</protein>
<feature type="domain" description="Fibronectin type III-like" evidence="3">
    <location>
        <begin position="697"/>
        <end position="765"/>
    </location>
</feature>
<dbReference type="GO" id="GO:0005975">
    <property type="term" value="P:carbohydrate metabolic process"/>
    <property type="evidence" value="ECO:0007669"/>
    <property type="project" value="InterPro"/>
</dbReference>
<sequence length="795" mass="87947">MINKYTMTFNKTLLCFIIFLFFILEPPLVAQNADNSIPFSTAPIDAKVEAIMSKMTLQEKLAQIEGIRPMLIMEDGKFSEEKFREVIPHGIGHICQFSSSLAMSPNELRDFVREVQHYLMTETKTKIPAIFHEEAITGFATQGATTYPQQIGMGCTWNPELITKIANTTRQNMRAAGATYALSPMLDISRTAHWERIEESYGEDAYLTSLLGVSFIKGLQGDDFRTGVATTTKHFAGYGSQNDNVKELYEEYVMPHEAAMKVAGSKSVMPSYGKYKGLAVAANKEMLTDILRTHLKFDGVVISDYGAISLIHSGHKQATSVKEAAVMALKAGIDIEVSKPIAFPFLPEALDEGLIQMETIDAAVRKSLIMKAKLGLLDKNPQIGVDQDLDFDPPAFRQLAYEGACQSIVLLKNNGILPLKKEVKKIGLLGPNGSTVHCMLGDYTYQSMQSFWWGNSFNPNDPKIVTLHEGLKSKLAKDVEIMQERGCDWSAPLESIVKMDNLGDSRLAKVKMIAIKGVPQPDLNKAVQIASKSDVIVAAVGENIYLCGEGRERKGIRLPGEQEAFVQKLIDTGKPLVLVIFGGRQQLVSKFEDKCAAIVQAWFPGEEGGNAIADVLLGNVNPSGKLCVSYPATESKIETNYKNGYGDVKMQYPFGYGLSYTSFKYSKIKSPKKVNINDNRFNISLKVKNTGGYDGAEIVQLYVSPKDPNSSLKFTQLKGFKRLELKAGEEKTVTFKVSPEQLAQYKNQQWIVEGGSFDFKIGSSSSDIRLSKVIKIEGEYKILPKGRSVFFSLVE</sequence>
<dbReference type="Gene3D" id="2.60.40.10">
    <property type="entry name" value="Immunoglobulins"/>
    <property type="match status" value="1"/>
</dbReference>
<evidence type="ECO:0000256" key="2">
    <source>
        <dbReference type="ARBA" id="ARBA00022801"/>
    </source>
</evidence>
<dbReference type="SMART" id="SM01217">
    <property type="entry name" value="Fn3_like"/>
    <property type="match status" value="1"/>
</dbReference>
<dbReference type="GO" id="GO:0008422">
    <property type="term" value="F:beta-glucosidase activity"/>
    <property type="evidence" value="ECO:0007669"/>
    <property type="project" value="UniProtKB-ARBA"/>
</dbReference>
<comment type="caution">
    <text evidence="4">The sequence shown here is derived from an EMBL/GenBank/DDBJ whole genome shotgun (WGS) entry which is preliminary data.</text>
</comment>
<dbReference type="OrthoDB" id="9805821at2"/>
<organism evidence="4 5">
    <name type="scientific">Flavivirga rizhaonensis</name>
    <dbReference type="NCBI Taxonomy" id="2559571"/>
    <lineage>
        <taxon>Bacteria</taxon>
        <taxon>Pseudomonadati</taxon>
        <taxon>Bacteroidota</taxon>
        <taxon>Flavobacteriia</taxon>
        <taxon>Flavobacteriales</taxon>
        <taxon>Flavobacteriaceae</taxon>
        <taxon>Flavivirga</taxon>
    </lineage>
</organism>
<keyword evidence="2" id="KW-0378">Hydrolase</keyword>
<dbReference type="InterPro" id="IPR036881">
    <property type="entry name" value="Glyco_hydro_3_C_sf"/>
</dbReference>
<name>A0A4V3P568_9FLAO</name>
<evidence type="ECO:0000313" key="4">
    <source>
        <dbReference type="EMBL" id="TGV04184.1"/>
    </source>
</evidence>
<evidence type="ECO:0000256" key="1">
    <source>
        <dbReference type="ARBA" id="ARBA00005336"/>
    </source>
</evidence>
<accession>A0A4V3P568</accession>
<evidence type="ECO:0000259" key="3">
    <source>
        <dbReference type="SMART" id="SM01217"/>
    </source>
</evidence>
<gene>
    <name evidence="4" type="ORF">EM932_03330</name>
</gene>
<dbReference type="Pfam" id="PF01915">
    <property type="entry name" value="Glyco_hydro_3_C"/>
    <property type="match status" value="1"/>
</dbReference>
<dbReference type="InterPro" id="IPR026891">
    <property type="entry name" value="Fn3-like"/>
</dbReference>
<dbReference type="SUPFAM" id="SSF51445">
    <property type="entry name" value="(Trans)glycosidases"/>
    <property type="match status" value="1"/>
</dbReference>
<dbReference type="InterPro" id="IPR017853">
    <property type="entry name" value="GH"/>
</dbReference>
<dbReference type="InterPro" id="IPR002772">
    <property type="entry name" value="Glyco_hydro_3_C"/>
</dbReference>
<dbReference type="Pfam" id="PF14310">
    <property type="entry name" value="Fn3-like"/>
    <property type="match status" value="1"/>
</dbReference>
<dbReference type="InterPro" id="IPR036962">
    <property type="entry name" value="Glyco_hydro_3_N_sf"/>
</dbReference>
<dbReference type="SUPFAM" id="SSF52279">
    <property type="entry name" value="Beta-D-glucan exohydrolase, C-terminal domain"/>
    <property type="match status" value="1"/>
</dbReference>
<dbReference type="InterPro" id="IPR013783">
    <property type="entry name" value="Ig-like_fold"/>
</dbReference>
<comment type="similarity">
    <text evidence="1">Belongs to the glycosyl hydrolase 3 family.</text>
</comment>
<dbReference type="PANTHER" id="PTHR42715:SF10">
    <property type="entry name" value="BETA-GLUCOSIDASE"/>
    <property type="match status" value="1"/>
</dbReference>
<reference evidence="4 5" key="1">
    <citation type="submission" date="2019-04" db="EMBL/GenBank/DDBJ databases">
        <authorList>
            <person name="Liu A."/>
        </authorList>
    </citation>
    <scope>NUCLEOTIDE SEQUENCE [LARGE SCALE GENOMIC DNA]</scope>
    <source>
        <strain evidence="4 5">RZ03</strain>
    </source>
</reference>
<dbReference type="AlphaFoldDB" id="A0A4V3P568"/>
<dbReference type="InterPro" id="IPR050288">
    <property type="entry name" value="Cellulose_deg_GH3"/>
</dbReference>
<dbReference type="Gene3D" id="3.20.20.300">
    <property type="entry name" value="Glycoside hydrolase, family 3, N-terminal domain"/>
    <property type="match status" value="1"/>
</dbReference>
<evidence type="ECO:0000313" key="5">
    <source>
        <dbReference type="Proteomes" id="UP000307602"/>
    </source>
</evidence>
<proteinExistence type="inferred from homology"/>
<dbReference type="Gene3D" id="3.40.50.1700">
    <property type="entry name" value="Glycoside hydrolase family 3 C-terminal domain"/>
    <property type="match status" value="1"/>
</dbReference>
<dbReference type="FunFam" id="2.60.40.10:FF:000495">
    <property type="entry name" value="Periplasmic beta-glucosidase"/>
    <property type="match status" value="1"/>
</dbReference>
<dbReference type="InterPro" id="IPR001764">
    <property type="entry name" value="Glyco_hydro_3_N"/>
</dbReference>